<dbReference type="Proteomes" id="UP000237752">
    <property type="component" value="Unassembled WGS sequence"/>
</dbReference>
<accession>A0A2T0ZWQ4</accession>
<evidence type="ECO:0000313" key="1">
    <source>
        <dbReference type="EMBL" id="PRZ40763.1"/>
    </source>
</evidence>
<sequence>MTASSFYDLDVRAADRLGRRAGVLLTVNRPARVPEELLHAACSALLSNAAPESCLDVVVRSPVADVRDRELFANLRFADKAEIDAAIATYLGRHGYDATPFGAFCALTTARYVLLRNGSTPAVLTAQDIIFWRHHLHHDDRHVLDDLSGLYRTWIDCRAQRRSIDATIARLGDAWLGTHPSVPMVDFN</sequence>
<comment type="caution">
    <text evidence="1">The sequence shown here is derived from an EMBL/GenBank/DDBJ whole genome shotgun (WGS) entry which is preliminary data.</text>
</comment>
<organism evidence="1 2">
    <name type="scientific">Antricoccus suffuscus</name>
    <dbReference type="NCBI Taxonomy" id="1629062"/>
    <lineage>
        <taxon>Bacteria</taxon>
        <taxon>Bacillati</taxon>
        <taxon>Actinomycetota</taxon>
        <taxon>Actinomycetes</taxon>
        <taxon>Geodermatophilales</taxon>
        <taxon>Antricoccaceae</taxon>
        <taxon>Antricoccus</taxon>
    </lineage>
</organism>
<gene>
    <name evidence="1" type="ORF">CLV47_11460</name>
</gene>
<reference evidence="1 2" key="1">
    <citation type="submission" date="2018-03" db="EMBL/GenBank/DDBJ databases">
        <title>Genomic Encyclopedia of Archaeal and Bacterial Type Strains, Phase II (KMG-II): from individual species to whole genera.</title>
        <authorList>
            <person name="Goeker M."/>
        </authorList>
    </citation>
    <scope>NUCLEOTIDE SEQUENCE [LARGE SCALE GENOMIC DNA]</scope>
    <source>
        <strain evidence="1 2">DSM 100065</strain>
    </source>
</reference>
<evidence type="ECO:0000313" key="2">
    <source>
        <dbReference type="Proteomes" id="UP000237752"/>
    </source>
</evidence>
<keyword evidence="2" id="KW-1185">Reference proteome</keyword>
<proteinExistence type="predicted"/>
<dbReference type="AlphaFoldDB" id="A0A2T0ZWQ4"/>
<name>A0A2T0ZWQ4_9ACTN</name>
<protein>
    <submittedName>
        <fullName evidence="1">Uncharacterized protein</fullName>
    </submittedName>
</protein>
<dbReference type="RefSeq" id="WP_106349944.1">
    <property type="nucleotide sequence ID" value="NZ_PVUE01000014.1"/>
</dbReference>
<dbReference type="EMBL" id="PVUE01000014">
    <property type="protein sequence ID" value="PRZ40763.1"/>
    <property type="molecule type" value="Genomic_DNA"/>
</dbReference>